<keyword evidence="1" id="KW-0812">Transmembrane</keyword>
<feature type="transmembrane region" description="Helical" evidence="1">
    <location>
        <begin position="53"/>
        <end position="71"/>
    </location>
</feature>
<dbReference type="AlphaFoldDB" id="A0A516R2W5"/>
<evidence type="ECO:0000256" key="1">
    <source>
        <dbReference type="SAM" id="Phobius"/>
    </source>
</evidence>
<dbReference type="InterPro" id="IPR045713">
    <property type="entry name" value="DUF6069"/>
</dbReference>
<sequence length="133" mass="13547">MSRPVWKAIGTASLAGLAVAGAYEAVVRAAGVSLAMGPSKAEAEPVPTGGFVGFTAMFVVAGLLLALAAAHCARRPGHTYARVAWSVVAISLALPFLPAHMAGETRVVLALAHVVVGAAVIPTVTRALKRHCR</sequence>
<name>A0A516R2W5_STRST</name>
<dbReference type="RefSeq" id="WP_144001556.1">
    <property type="nucleotide sequence ID" value="NZ_CP040916.1"/>
</dbReference>
<accession>A0A516R2W5</accession>
<evidence type="ECO:0000313" key="2">
    <source>
        <dbReference type="EMBL" id="QDQ09980.1"/>
    </source>
</evidence>
<reference evidence="2 3" key="1">
    <citation type="journal article" date="2019" name="J. Ind. Microbiol. Biotechnol.">
        <title>The complete genomic sequence of Streptomyces spectabilis NRRL-2792 and identification of secondary metabolite biosynthetic gene clusters.</title>
        <authorList>
            <person name="Sinha A."/>
            <person name="Phillips-Salemka S."/>
            <person name="Niraula T.A."/>
            <person name="Short K.A."/>
            <person name="Niraula N.P."/>
        </authorList>
    </citation>
    <scope>NUCLEOTIDE SEQUENCE [LARGE SCALE GENOMIC DNA]</scope>
    <source>
        <strain evidence="2 3">NRRL 2792</strain>
    </source>
</reference>
<proteinExistence type="predicted"/>
<dbReference type="Pfam" id="PF19545">
    <property type="entry name" value="DUF6069"/>
    <property type="match status" value="1"/>
</dbReference>
<feature type="transmembrane region" description="Helical" evidence="1">
    <location>
        <begin position="83"/>
        <end position="101"/>
    </location>
</feature>
<keyword evidence="1" id="KW-0472">Membrane</keyword>
<dbReference type="Proteomes" id="UP000316806">
    <property type="component" value="Chromosome"/>
</dbReference>
<keyword evidence="1" id="KW-1133">Transmembrane helix</keyword>
<dbReference type="EMBL" id="CP040916">
    <property type="protein sequence ID" value="QDQ09980.1"/>
    <property type="molecule type" value="Genomic_DNA"/>
</dbReference>
<organism evidence="2 3">
    <name type="scientific">Streptomyces spectabilis</name>
    <dbReference type="NCBI Taxonomy" id="68270"/>
    <lineage>
        <taxon>Bacteria</taxon>
        <taxon>Bacillati</taxon>
        <taxon>Actinomycetota</taxon>
        <taxon>Actinomycetes</taxon>
        <taxon>Kitasatosporales</taxon>
        <taxon>Streptomycetaceae</taxon>
        <taxon>Streptomyces</taxon>
    </lineage>
</organism>
<feature type="transmembrane region" description="Helical" evidence="1">
    <location>
        <begin position="107"/>
        <end position="128"/>
    </location>
</feature>
<protein>
    <submittedName>
        <fullName evidence="2">Uncharacterized protein</fullName>
    </submittedName>
</protein>
<gene>
    <name evidence="2" type="ORF">FH965_04915</name>
</gene>
<evidence type="ECO:0000313" key="3">
    <source>
        <dbReference type="Proteomes" id="UP000316806"/>
    </source>
</evidence>